<dbReference type="KEGG" id="rix:RO1_07620"/>
<dbReference type="EMBL" id="FP929050">
    <property type="protein sequence ID" value="CBL11470.1"/>
    <property type="molecule type" value="Genomic_DNA"/>
</dbReference>
<proteinExistence type="predicted"/>
<feature type="compositionally biased region" description="Polar residues" evidence="1">
    <location>
        <begin position="1"/>
        <end position="10"/>
    </location>
</feature>
<evidence type="ECO:0000313" key="2">
    <source>
        <dbReference type="EMBL" id="CBL11470.1"/>
    </source>
</evidence>
<reference evidence="2 3" key="2">
    <citation type="submission" date="2010-03" db="EMBL/GenBank/DDBJ databases">
        <authorList>
            <person name="Pajon A."/>
        </authorList>
    </citation>
    <scope>NUCLEOTIDE SEQUENCE [LARGE SCALE GENOMIC DNA]</scope>
    <source>
        <strain evidence="2 3">XB6B4</strain>
    </source>
</reference>
<sequence length="26" mass="2671">MADGIQTASTPEKADGAAECTTFEPE</sequence>
<dbReference type="AlphaFoldDB" id="D4KVT0"/>
<evidence type="ECO:0000313" key="3">
    <source>
        <dbReference type="Proteomes" id="UP000008953"/>
    </source>
</evidence>
<reference evidence="2 3" key="1">
    <citation type="submission" date="2010-03" db="EMBL/GenBank/DDBJ databases">
        <title>The genome sequence of Roseburia intestinalis XB6B4.</title>
        <authorList>
            <consortium name="metaHIT consortium -- http://www.metahit.eu/"/>
            <person name="Pajon A."/>
            <person name="Turner K."/>
            <person name="Parkhill J."/>
            <person name="Bernalier A."/>
        </authorList>
    </citation>
    <scope>NUCLEOTIDE SEQUENCE [LARGE SCALE GENOMIC DNA]</scope>
    <source>
        <strain evidence="2 3">XB6B4</strain>
    </source>
</reference>
<dbReference type="HOGENOM" id="CLU_3417018_0_0_9"/>
<accession>D4KVT0</accession>
<evidence type="ECO:0000256" key="1">
    <source>
        <dbReference type="SAM" id="MobiDB-lite"/>
    </source>
</evidence>
<gene>
    <name evidence="2" type="ORF">RO1_07620</name>
</gene>
<feature type="region of interest" description="Disordered" evidence="1">
    <location>
        <begin position="1"/>
        <end position="26"/>
    </location>
</feature>
<name>D4KVT0_9FIRM</name>
<dbReference type="Proteomes" id="UP000008953">
    <property type="component" value="Chromosome"/>
</dbReference>
<protein>
    <submittedName>
        <fullName evidence="2">Uncharacterized protein</fullName>
    </submittedName>
</protein>
<organism evidence="2 3">
    <name type="scientific">Roseburia intestinalis XB6B4</name>
    <dbReference type="NCBI Taxonomy" id="718255"/>
    <lineage>
        <taxon>Bacteria</taxon>
        <taxon>Bacillati</taxon>
        <taxon>Bacillota</taxon>
        <taxon>Clostridia</taxon>
        <taxon>Lachnospirales</taxon>
        <taxon>Lachnospiraceae</taxon>
        <taxon>Roseburia</taxon>
    </lineage>
</organism>